<feature type="domain" description="ATPase dynein-related AAA" evidence="1">
    <location>
        <begin position="86"/>
        <end position="242"/>
    </location>
</feature>
<dbReference type="PANTHER" id="PTHR21610:SF9">
    <property type="entry name" value="VON WILLEBRAND FACTOR A DOMAIN-CONTAINING PROTEIN 8"/>
    <property type="match status" value="1"/>
</dbReference>
<protein>
    <recommendedName>
        <fullName evidence="1">ATPase dynein-related AAA domain-containing protein</fullName>
    </recommendedName>
</protein>
<dbReference type="FunFam" id="3.40.50.300:FF:000587">
    <property type="entry name" value="von Willebrand factor A domain containing 8"/>
    <property type="match status" value="1"/>
</dbReference>
<name>A0A8K0CJH0_IGNLU</name>
<dbReference type="AlphaFoldDB" id="A0A8K0CJH0"/>
<dbReference type="GO" id="GO:0005737">
    <property type="term" value="C:cytoplasm"/>
    <property type="evidence" value="ECO:0007669"/>
    <property type="project" value="TreeGrafter"/>
</dbReference>
<comment type="caution">
    <text evidence="2">The sequence shown here is derived from an EMBL/GenBank/DDBJ whole genome shotgun (WGS) entry which is preliminary data.</text>
</comment>
<dbReference type="EMBL" id="VTPC01083155">
    <property type="protein sequence ID" value="KAF2887509.1"/>
    <property type="molecule type" value="Genomic_DNA"/>
</dbReference>
<dbReference type="SUPFAM" id="SSF52540">
    <property type="entry name" value="P-loop containing nucleoside triphosphate hydrolases"/>
    <property type="match status" value="1"/>
</dbReference>
<gene>
    <name evidence="2" type="ORF">ILUMI_18664</name>
</gene>
<reference evidence="2" key="1">
    <citation type="submission" date="2019-08" db="EMBL/GenBank/DDBJ databases">
        <title>The genome of the North American firefly Photinus pyralis.</title>
        <authorList>
            <consortium name="Photinus pyralis genome working group"/>
            <person name="Fallon T.R."/>
            <person name="Sander Lower S.E."/>
            <person name="Weng J.-K."/>
        </authorList>
    </citation>
    <scope>NUCLEOTIDE SEQUENCE</scope>
    <source>
        <strain evidence="2">TRF0915ILg1</strain>
        <tissue evidence="2">Whole body</tissue>
    </source>
</reference>
<dbReference type="GO" id="GO:0016887">
    <property type="term" value="F:ATP hydrolysis activity"/>
    <property type="evidence" value="ECO:0007669"/>
    <property type="project" value="InterPro"/>
</dbReference>
<dbReference type="InterPro" id="IPR027417">
    <property type="entry name" value="P-loop_NTPase"/>
</dbReference>
<evidence type="ECO:0000313" key="2">
    <source>
        <dbReference type="EMBL" id="KAF2887509.1"/>
    </source>
</evidence>
<organism evidence="2 3">
    <name type="scientific">Ignelater luminosus</name>
    <name type="common">Cucubano</name>
    <name type="synonym">Pyrophorus luminosus</name>
    <dbReference type="NCBI Taxonomy" id="2038154"/>
    <lineage>
        <taxon>Eukaryota</taxon>
        <taxon>Metazoa</taxon>
        <taxon>Ecdysozoa</taxon>
        <taxon>Arthropoda</taxon>
        <taxon>Hexapoda</taxon>
        <taxon>Insecta</taxon>
        <taxon>Pterygota</taxon>
        <taxon>Neoptera</taxon>
        <taxon>Endopterygota</taxon>
        <taxon>Coleoptera</taxon>
        <taxon>Polyphaga</taxon>
        <taxon>Elateriformia</taxon>
        <taxon>Elateroidea</taxon>
        <taxon>Elateridae</taxon>
        <taxon>Agrypninae</taxon>
        <taxon>Pyrophorini</taxon>
        <taxon>Ignelater</taxon>
    </lineage>
</organism>
<dbReference type="OrthoDB" id="5186at2759"/>
<keyword evidence="3" id="KW-1185">Reference proteome</keyword>
<proteinExistence type="predicted"/>
<dbReference type="InterPro" id="IPR039891">
    <property type="entry name" value="VWA8"/>
</dbReference>
<dbReference type="Pfam" id="PF07728">
    <property type="entry name" value="AAA_5"/>
    <property type="match status" value="1"/>
</dbReference>
<feature type="non-terminal residue" evidence="2">
    <location>
        <position position="1"/>
    </location>
</feature>
<sequence>MQTSTVAANRIQVLLRILKHNKYGIRNGNIRAYTTNSNVTIGGVTKTIKDATHPEYVPRDYYQEDQGQSTLHHLRWMMQKDLLGQDIFLIGPPGPRRRSLAMQYLELTNRELEYVSLSRDTTESDLKQRREIVNGSATYFDQSAVRAATKGRILILEGIEKAERNVLPILNNLLENREMQLEDGRMLIPADRYDDLLKLYSKEELDRWKLVRVDKDFRVIALGLPVPRYTGNPLDPPLRSRFQARDVTVNSYQ</sequence>
<accession>A0A8K0CJH0</accession>
<dbReference type="Gene3D" id="3.40.50.300">
    <property type="entry name" value="P-loop containing nucleotide triphosphate hydrolases"/>
    <property type="match status" value="1"/>
</dbReference>
<evidence type="ECO:0000313" key="3">
    <source>
        <dbReference type="Proteomes" id="UP000801492"/>
    </source>
</evidence>
<evidence type="ECO:0000259" key="1">
    <source>
        <dbReference type="Pfam" id="PF07728"/>
    </source>
</evidence>
<dbReference type="PANTHER" id="PTHR21610">
    <property type="entry name" value="VON WILLEBRAND FACTOR A DOMAIN-CONTAINING PROTEIN 8"/>
    <property type="match status" value="1"/>
</dbReference>
<dbReference type="GO" id="GO:0005524">
    <property type="term" value="F:ATP binding"/>
    <property type="evidence" value="ECO:0007669"/>
    <property type="project" value="InterPro"/>
</dbReference>
<dbReference type="InterPro" id="IPR011704">
    <property type="entry name" value="ATPase_dyneun-rel_AAA"/>
</dbReference>
<dbReference type="Proteomes" id="UP000801492">
    <property type="component" value="Unassembled WGS sequence"/>
</dbReference>